<feature type="region of interest" description="Disordered" evidence="1">
    <location>
        <begin position="124"/>
        <end position="149"/>
    </location>
</feature>
<organism evidence="2 3">
    <name type="scientific">Aspergillus carbonarius (strain ITEM 5010)</name>
    <dbReference type="NCBI Taxonomy" id="602072"/>
    <lineage>
        <taxon>Eukaryota</taxon>
        <taxon>Fungi</taxon>
        <taxon>Dikarya</taxon>
        <taxon>Ascomycota</taxon>
        <taxon>Pezizomycotina</taxon>
        <taxon>Eurotiomycetes</taxon>
        <taxon>Eurotiomycetidae</taxon>
        <taxon>Eurotiales</taxon>
        <taxon>Aspergillaceae</taxon>
        <taxon>Aspergillus</taxon>
        <taxon>Aspergillus subgen. Circumdati</taxon>
    </lineage>
</organism>
<reference evidence="3" key="1">
    <citation type="journal article" date="2017" name="Genome Biol.">
        <title>Comparative genomics reveals high biological diversity and specific adaptations in the industrially and medically important fungal genus Aspergillus.</title>
        <authorList>
            <person name="de Vries R.P."/>
            <person name="Riley R."/>
            <person name="Wiebenga A."/>
            <person name="Aguilar-Osorio G."/>
            <person name="Amillis S."/>
            <person name="Uchima C.A."/>
            <person name="Anderluh G."/>
            <person name="Asadollahi M."/>
            <person name="Askin M."/>
            <person name="Barry K."/>
            <person name="Battaglia E."/>
            <person name="Bayram O."/>
            <person name="Benocci T."/>
            <person name="Braus-Stromeyer S.A."/>
            <person name="Caldana C."/>
            <person name="Canovas D."/>
            <person name="Cerqueira G.C."/>
            <person name="Chen F."/>
            <person name="Chen W."/>
            <person name="Choi C."/>
            <person name="Clum A."/>
            <person name="Dos Santos R.A."/>
            <person name="Damasio A.R."/>
            <person name="Diallinas G."/>
            <person name="Emri T."/>
            <person name="Fekete E."/>
            <person name="Flipphi M."/>
            <person name="Freyberg S."/>
            <person name="Gallo A."/>
            <person name="Gournas C."/>
            <person name="Habgood R."/>
            <person name="Hainaut M."/>
            <person name="Harispe M.L."/>
            <person name="Henrissat B."/>
            <person name="Hilden K.S."/>
            <person name="Hope R."/>
            <person name="Hossain A."/>
            <person name="Karabika E."/>
            <person name="Karaffa L."/>
            <person name="Karanyi Z."/>
            <person name="Krasevec N."/>
            <person name="Kuo A."/>
            <person name="Kusch H."/>
            <person name="LaButti K."/>
            <person name="Lagendijk E.L."/>
            <person name="Lapidus A."/>
            <person name="Levasseur A."/>
            <person name="Lindquist E."/>
            <person name="Lipzen A."/>
            <person name="Logrieco A.F."/>
            <person name="MacCabe A."/>
            <person name="Maekelae M.R."/>
            <person name="Malavazi I."/>
            <person name="Melin P."/>
            <person name="Meyer V."/>
            <person name="Mielnichuk N."/>
            <person name="Miskei M."/>
            <person name="Molnar A.P."/>
            <person name="Mule G."/>
            <person name="Ngan C.Y."/>
            <person name="Orejas M."/>
            <person name="Orosz E."/>
            <person name="Ouedraogo J.P."/>
            <person name="Overkamp K.M."/>
            <person name="Park H.-S."/>
            <person name="Perrone G."/>
            <person name="Piumi F."/>
            <person name="Punt P.J."/>
            <person name="Ram A.F."/>
            <person name="Ramon A."/>
            <person name="Rauscher S."/>
            <person name="Record E."/>
            <person name="Riano-Pachon D.M."/>
            <person name="Robert V."/>
            <person name="Roehrig J."/>
            <person name="Ruller R."/>
            <person name="Salamov A."/>
            <person name="Salih N.S."/>
            <person name="Samson R.A."/>
            <person name="Sandor E."/>
            <person name="Sanguinetti M."/>
            <person name="Schuetze T."/>
            <person name="Sepcic K."/>
            <person name="Shelest E."/>
            <person name="Sherlock G."/>
            <person name="Sophianopoulou V."/>
            <person name="Squina F.M."/>
            <person name="Sun H."/>
            <person name="Susca A."/>
            <person name="Todd R.B."/>
            <person name="Tsang A."/>
            <person name="Unkles S.E."/>
            <person name="van de Wiele N."/>
            <person name="van Rossen-Uffink D."/>
            <person name="Oliveira J.V."/>
            <person name="Vesth T.C."/>
            <person name="Visser J."/>
            <person name="Yu J.-H."/>
            <person name="Zhou M."/>
            <person name="Andersen M.R."/>
            <person name="Archer D.B."/>
            <person name="Baker S.E."/>
            <person name="Benoit I."/>
            <person name="Brakhage A.A."/>
            <person name="Braus G.H."/>
            <person name="Fischer R."/>
            <person name="Frisvad J.C."/>
            <person name="Goldman G.H."/>
            <person name="Houbraken J."/>
            <person name="Oakley B."/>
            <person name="Pocsi I."/>
            <person name="Scazzocchio C."/>
            <person name="Seiboth B."/>
            <person name="vanKuyk P.A."/>
            <person name="Wortman J."/>
            <person name="Dyer P.S."/>
            <person name="Grigoriev I.V."/>
        </authorList>
    </citation>
    <scope>NUCLEOTIDE SEQUENCE [LARGE SCALE GENOMIC DNA]</scope>
    <source>
        <strain evidence="3">ITEM 5010</strain>
    </source>
</reference>
<dbReference type="Proteomes" id="UP000188318">
    <property type="component" value="Unassembled WGS sequence"/>
</dbReference>
<feature type="region of interest" description="Disordered" evidence="1">
    <location>
        <begin position="1"/>
        <end position="64"/>
    </location>
</feature>
<dbReference type="AlphaFoldDB" id="A0A1R3RLU0"/>
<dbReference type="VEuPathDB" id="FungiDB:ASPCADRAFT_507303"/>
<dbReference type="InterPro" id="IPR016181">
    <property type="entry name" value="Acyl_CoA_acyltransferase"/>
</dbReference>
<evidence type="ECO:0000313" key="2">
    <source>
        <dbReference type="EMBL" id="OOF95445.1"/>
    </source>
</evidence>
<gene>
    <name evidence="2" type="ORF">ASPCADRAFT_507303</name>
</gene>
<keyword evidence="3" id="KW-1185">Reference proteome</keyword>
<dbReference type="CDD" id="cd04301">
    <property type="entry name" value="NAT_SF"/>
    <property type="match status" value="1"/>
</dbReference>
<dbReference type="Gene3D" id="3.40.630.30">
    <property type="match status" value="1"/>
</dbReference>
<proteinExistence type="predicted"/>
<dbReference type="OrthoDB" id="2129362at2759"/>
<evidence type="ECO:0008006" key="4">
    <source>
        <dbReference type="Google" id="ProtNLM"/>
    </source>
</evidence>
<feature type="compositionally biased region" description="Basic and acidic residues" evidence="1">
    <location>
        <begin position="10"/>
        <end position="28"/>
    </location>
</feature>
<accession>A0A1R3RLU0</accession>
<protein>
    <recommendedName>
        <fullName evidence="4">N-acetyltransferase domain-containing protein</fullName>
    </recommendedName>
</protein>
<dbReference type="OMA" id="YEFDQTG"/>
<evidence type="ECO:0000256" key="1">
    <source>
        <dbReference type="SAM" id="MobiDB-lite"/>
    </source>
</evidence>
<sequence length="550" mass="63524">MSSTDESDDIVLRDFRNKGKQRNVEDALPRTSDSVYKDISPEGNIHEPTGQPATERKRSPTRSEIRAELEQLKKEALANFRKKQEEVEVETADPAVLAKCRDGPGVDPDSKICEEIAKRRRVRPVLETDSNVEPSTRPEISGEEPEDDSLENLEELKENFDKDKLMPQWDAFRNDLVFYPNVINGQVTLASEPTEAQRELQEKFLLFDCHPHASQDVNKLPPFPESLEWQPDSHLCNWCFVPLGVYHVDKWKRKFRRWLDYTIVMSCYADNYHKSFFDGTAHPDGVHTFFIPELPDHTTILDPNDEQGQLHRNETAEGYCKNLAMHTKKEEEDEEQRLLRVRRANEAFLASREVNPNAPKANIYLRPAEMRDIPQLLPIYNWYARESSLSIHTRDLTPDYIRERIQAAKVAQLPFIVAVERSCREREAIFGYATASEYTAGPDTAGKFTAQLEVFVLPEKQRKGVGYCLLDKLLQICDPMYMSKEGYTFDNRGVGGYSLGGERVLARLIFCMNIKPEDRAVYRWTRDWLERHGFEMQGQLKGAACKFERL</sequence>
<feature type="compositionally biased region" description="Basic and acidic residues" evidence="1">
    <location>
        <begin position="54"/>
        <end position="64"/>
    </location>
</feature>
<evidence type="ECO:0000313" key="3">
    <source>
        <dbReference type="Proteomes" id="UP000188318"/>
    </source>
</evidence>
<dbReference type="EMBL" id="KV907500">
    <property type="protein sequence ID" value="OOF95445.1"/>
    <property type="molecule type" value="Genomic_DNA"/>
</dbReference>
<dbReference type="SUPFAM" id="SSF55729">
    <property type="entry name" value="Acyl-CoA N-acyltransferases (Nat)"/>
    <property type="match status" value="1"/>
</dbReference>
<name>A0A1R3RLU0_ASPC5</name>